<reference evidence="11 12" key="2">
    <citation type="submission" date="2019-12" db="EMBL/GenBank/DDBJ databases">
        <title>Erwinia sp. nov., isolated from droppings of birds in the Qinghai-Tiebt plateau of China.</title>
        <authorList>
            <person name="Ge Y."/>
        </authorList>
    </citation>
    <scope>NUCLEOTIDE SEQUENCE [LARGE SCALE GENOMIC DNA]</scope>
    <source>
        <strain evidence="11 12">J780</strain>
    </source>
</reference>
<dbReference type="SMART" id="SM00283">
    <property type="entry name" value="MA"/>
    <property type="match status" value="1"/>
</dbReference>
<dbReference type="PANTHER" id="PTHR43531:SF14">
    <property type="entry name" value="METHYL-ACCEPTING CHEMOTAXIS PROTEIN I-RELATED"/>
    <property type="match status" value="1"/>
</dbReference>
<keyword evidence="7" id="KW-0812">Transmembrane</keyword>
<keyword evidence="2" id="KW-0488">Methylation</keyword>
<dbReference type="GO" id="GO:0007165">
    <property type="term" value="P:signal transduction"/>
    <property type="evidence" value="ECO:0007669"/>
    <property type="project" value="UniProtKB-KW"/>
</dbReference>
<dbReference type="AlphaFoldDB" id="A0A6I6EGX3"/>
<comment type="subcellular location">
    <subcellularLocation>
        <location evidence="1">Membrane</location>
    </subcellularLocation>
</comment>
<dbReference type="CDD" id="cd11386">
    <property type="entry name" value="MCP_signal"/>
    <property type="match status" value="1"/>
</dbReference>
<organism evidence="11 12">
    <name type="scientific">Erwinia sorbitola</name>
    <dbReference type="NCBI Taxonomy" id="2681984"/>
    <lineage>
        <taxon>Bacteria</taxon>
        <taxon>Pseudomonadati</taxon>
        <taxon>Pseudomonadota</taxon>
        <taxon>Gammaproteobacteria</taxon>
        <taxon>Enterobacterales</taxon>
        <taxon>Erwiniaceae</taxon>
        <taxon>Erwinia</taxon>
    </lineage>
</organism>
<dbReference type="InterPro" id="IPR003660">
    <property type="entry name" value="HAMP_dom"/>
</dbReference>
<dbReference type="SUPFAM" id="SSF58104">
    <property type="entry name" value="Methyl-accepting chemotaxis protein (MCP) signaling domain"/>
    <property type="match status" value="1"/>
</dbReference>
<dbReference type="SUPFAM" id="SSF103190">
    <property type="entry name" value="Sensory domain-like"/>
    <property type="match status" value="1"/>
</dbReference>
<keyword evidence="7" id="KW-1133">Transmembrane helix</keyword>
<dbReference type="InterPro" id="IPR004090">
    <property type="entry name" value="Chemotax_Me-accpt_rcpt"/>
</dbReference>
<evidence type="ECO:0000313" key="10">
    <source>
        <dbReference type="EMBL" id="MTD27591.1"/>
    </source>
</evidence>
<evidence type="ECO:0000313" key="13">
    <source>
        <dbReference type="Proteomes" id="UP000480164"/>
    </source>
</evidence>
<dbReference type="PROSITE" id="PS50111">
    <property type="entry name" value="CHEMOTAXIS_TRANSDUC_2"/>
    <property type="match status" value="1"/>
</dbReference>
<name>A0A6I6EGX3_9GAMM</name>
<evidence type="ECO:0000256" key="7">
    <source>
        <dbReference type="SAM" id="Phobius"/>
    </source>
</evidence>
<dbReference type="GO" id="GO:0004888">
    <property type="term" value="F:transmembrane signaling receptor activity"/>
    <property type="evidence" value="ECO:0007669"/>
    <property type="project" value="InterPro"/>
</dbReference>
<evidence type="ECO:0000256" key="3">
    <source>
        <dbReference type="ARBA" id="ARBA00022500"/>
    </source>
</evidence>
<evidence type="ECO:0000256" key="2">
    <source>
        <dbReference type="ARBA" id="ARBA00022481"/>
    </source>
</evidence>
<dbReference type="FunFam" id="1.10.287.950:FF:000001">
    <property type="entry name" value="Methyl-accepting chemotaxis sensory transducer"/>
    <property type="match status" value="1"/>
</dbReference>
<dbReference type="InterPro" id="IPR029151">
    <property type="entry name" value="Sensor-like_sf"/>
</dbReference>
<evidence type="ECO:0000313" key="11">
    <source>
        <dbReference type="EMBL" id="QGU89127.1"/>
    </source>
</evidence>
<dbReference type="Pfam" id="PF00015">
    <property type="entry name" value="MCPsignal"/>
    <property type="match status" value="1"/>
</dbReference>
<dbReference type="InterPro" id="IPR004089">
    <property type="entry name" value="MCPsignal_dom"/>
</dbReference>
<dbReference type="RefSeq" id="WP_154752847.1">
    <property type="nucleotide sequence ID" value="NZ_CP046509.1"/>
</dbReference>
<dbReference type="InterPro" id="IPR033462">
    <property type="entry name" value="Cache_3-Cache_2"/>
</dbReference>
<comment type="similarity">
    <text evidence="5">Belongs to the methyl-accepting chemotaxis (MCP) protein family.</text>
</comment>
<proteinExistence type="inferred from homology"/>
<dbReference type="InterPro" id="IPR051310">
    <property type="entry name" value="MCP_chemotaxis"/>
</dbReference>
<evidence type="ECO:0000313" key="12">
    <source>
        <dbReference type="Proteomes" id="UP000424752"/>
    </source>
</evidence>
<dbReference type="PROSITE" id="PS50885">
    <property type="entry name" value="HAMP"/>
    <property type="match status" value="1"/>
</dbReference>
<dbReference type="GO" id="GO:0006935">
    <property type="term" value="P:chemotaxis"/>
    <property type="evidence" value="ECO:0007669"/>
    <property type="project" value="UniProtKB-KW"/>
</dbReference>
<keyword evidence="3" id="KW-0145">Chemotaxis</keyword>
<sequence>MKRLSLKTWSLGVKLSVMTSISVAVLFIILTLTLSHNAAKQAHTLTLTDMENQVSGIGDMASMFNTTLAEEVSNYSELFQSFLPKRFSLDESQPIAVGDQQTPTLRAGLRTLNLDQVLVDDFQERTDAIATIFVRTQAGEFVRISTSLRKENGERAIGTKLDHSSPAWQPIQKGEVFRGMAMLFGKRYITQYLPIRNAAGEVIAILFVGVDITKQYAIIRQKVLVKHPSADGSFYVLNRAEGKQYGDYLFHTSLEGKKPDLPQEARDRLLKQPDGTLETTDSAGKERILTWKYVPEWNWVVVGDVDKTSLLAPVKQTRNLFLLIGAAMVLLFAMMFVWITRRWVSQPLQQVITLARQYAAGNLLATLDTRREDEIGQLIVAINGIGDGLERVVAQVRHAADDIASGTEAIVTSSGNISEQITRQASSVEETSTSMEQLGATVEQNAGNVAQALQLVGEASEAVSQGSATVSHSVVTMSDIKTASQGIADITQVIESIAFQTNILALNAAVEAARAGENGKGFAVVAAEVRALAQRSAHAAKEIDHLIADSLRKVVQGHELSEQTRQAMDNITGRIEQVKALMSEINVASHEQSSGISHVNMAMAQIGQATHQNSELVMHSEQTAQELSRKGHHLSELVKVFNVKS</sequence>
<dbReference type="CDD" id="cd06225">
    <property type="entry name" value="HAMP"/>
    <property type="match status" value="1"/>
</dbReference>
<dbReference type="Pfam" id="PF17201">
    <property type="entry name" value="Cache_3-Cache_2"/>
    <property type="match status" value="1"/>
</dbReference>
<keyword evidence="13" id="KW-1185">Reference proteome</keyword>
<feature type="transmembrane region" description="Helical" evidence="7">
    <location>
        <begin position="12"/>
        <end position="34"/>
    </location>
</feature>
<feature type="domain" description="HAMP" evidence="9">
    <location>
        <begin position="342"/>
        <end position="394"/>
    </location>
</feature>
<evidence type="ECO:0000256" key="4">
    <source>
        <dbReference type="ARBA" id="ARBA00023224"/>
    </source>
</evidence>
<dbReference type="Proteomes" id="UP000480164">
    <property type="component" value="Unassembled WGS sequence"/>
</dbReference>
<dbReference type="Proteomes" id="UP000424752">
    <property type="component" value="Chromosome"/>
</dbReference>
<accession>A0A6I6EGX3</accession>
<evidence type="ECO:0000256" key="5">
    <source>
        <dbReference type="ARBA" id="ARBA00029447"/>
    </source>
</evidence>
<gene>
    <name evidence="10" type="ORF">GK011_11640</name>
    <name evidence="11" type="ORF">GN242_18690</name>
</gene>
<dbReference type="SMART" id="SM00304">
    <property type="entry name" value="HAMP"/>
    <property type="match status" value="1"/>
</dbReference>
<dbReference type="Pfam" id="PF00672">
    <property type="entry name" value="HAMP"/>
    <property type="match status" value="1"/>
</dbReference>
<evidence type="ECO:0000256" key="6">
    <source>
        <dbReference type="PROSITE-ProRule" id="PRU00284"/>
    </source>
</evidence>
<keyword evidence="7" id="KW-0472">Membrane</keyword>
<evidence type="ECO:0000256" key="1">
    <source>
        <dbReference type="ARBA" id="ARBA00004370"/>
    </source>
</evidence>
<feature type="transmembrane region" description="Helical" evidence="7">
    <location>
        <begin position="320"/>
        <end position="339"/>
    </location>
</feature>
<dbReference type="PRINTS" id="PR00260">
    <property type="entry name" value="CHEMTRNSDUCR"/>
</dbReference>
<dbReference type="Gene3D" id="3.30.450.20">
    <property type="entry name" value="PAS domain"/>
    <property type="match status" value="1"/>
</dbReference>
<feature type="domain" description="Methyl-accepting transducer" evidence="8">
    <location>
        <begin position="399"/>
        <end position="628"/>
    </location>
</feature>
<dbReference type="CDD" id="cd18774">
    <property type="entry name" value="PDC2_HK_sensor"/>
    <property type="match status" value="1"/>
</dbReference>
<evidence type="ECO:0000259" key="9">
    <source>
        <dbReference type="PROSITE" id="PS50885"/>
    </source>
</evidence>
<dbReference type="PANTHER" id="PTHR43531">
    <property type="entry name" value="PROTEIN ICFG"/>
    <property type="match status" value="1"/>
</dbReference>
<protein>
    <submittedName>
        <fullName evidence="11">HAMP domain-containing protein</fullName>
    </submittedName>
</protein>
<reference evidence="10 13" key="1">
    <citation type="submission" date="2019-11" db="EMBL/GenBank/DDBJ databases">
        <title>Erwinia sp. nov., isolated from feces of birds in Tibet plateau of China.</title>
        <authorList>
            <person name="Ge Y."/>
        </authorList>
    </citation>
    <scope>NUCLEOTIDE SEQUENCE [LARGE SCALE GENOMIC DNA]</scope>
    <source>
        <strain evidence="10 13">J316</strain>
    </source>
</reference>
<dbReference type="EMBL" id="WLZX01000003">
    <property type="protein sequence ID" value="MTD27591.1"/>
    <property type="molecule type" value="Genomic_DNA"/>
</dbReference>
<dbReference type="KEGG" id="erwi:GN242_18690"/>
<dbReference type="Gene3D" id="1.10.287.950">
    <property type="entry name" value="Methyl-accepting chemotaxis protein"/>
    <property type="match status" value="1"/>
</dbReference>
<keyword evidence="4 6" id="KW-0807">Transducer</keyword>
<dbReference type="EMBL" id="CP046509">
    <property type="protein sequence ID" value="QGU89127.1"/>
    <property type="molecule type" value="Genomic_DNA"/>
</dbReference>
<evidence type="ECO:0000259" key="8">
    <source>
        <dbReference type="PROSITE" id="PS50111"/>
    </source>
</evidence>
<accession>A0A6L6GP26</accession>
<dbReference type="GO" id="GO:0005886">
    <property type="term" value="C:plasma membrane"/>
    <property type="evidence" value="ECO:0007669"/>
    <property type="project" value="TreeGrafter"/>
</dbReference>